<dbReference type="GO" id="GO:0005886">
    <property type="term" value="C:plasma membrane"/>
    <property type="evidence" value="ECO:0007669"/>
    <property type="project" value="UniProtKB-SubCell"/>
</dbReference>
<feature type="signal peptide" evidence="4">
    <location>
        <begin position="1"/>
        <end position="25"/>
    </location>
</feature>
<evidence type="ECO:0000256" key="2">
    <source>
        <dbReference type="ARBA" id="ARBA00022475"/>
    </source>
</evidence>
<reference evidence="5" key="1">
    <citation type="submission" date="2021-01" db="EMBL/GenBank/DDBJ databases">
        <authorList>
            <person name="Corre E."/>
            <person name="Pelletier E."/>
            <person name="Niang G."/>
            <person name="Scheremetjew M."/>
            <person name="Finn R."/>
            <person name="Kale V."/>
            <person name="Holt S."/>
            <person name="Cochrane G."/>
            <person name="Meng A."/>
            <person name="Brown T."/>
            <person name="Cohen L."/>
        </authorList>
    </citation>
    <scope>NUCLEOTIDE SEQUENCE</scope>
    <source>
        <strain evidence="5">RCC2336</strain>
    </source>
</reference>
<comment type="subcellular location">
    <subcellularLocation>
        <location evidence="1">Cell membrane</location>
    </subcellularLocation>
</comment>
<gene>
    <name evidence="5" type="ORF">PPRO1316_LOCUS374</name>
</gene>
<evidence type="ECO:0000256" key="1">
    <source>
        <dbReference type="ARBA" id="ARBA00004236"/>
    </source>
</evidence>
<evidence type="ECO:0000256" key="3">
    <source>
        <dbReference type="ARBA" id="ARBA00023136"/>
    </source>
</evidence>
<keyword evidence="4" id="KW-0732">Signal</keyword>
<dbReference type="SUPFAM" id="SSF50956">
    <property type="entry name" value="Thermostable phytase (3-phytase)"/>
    <property type="match status" value="1"/>
</dbReference>
<evidence type="ECO:0000313" key="5">
    <source>
        <dbReference type="EMBL" id="CAE0008064.1"/>
    </source>
</evidence>
<organism evidence="5">
    <name type="scientific">Pycnococcus provasolii</name>
    <dbReference type="NCBI Taxonomy" id="41880"/>
    <lineage>
        <taxon>Eukaryota</taxon>
        <taxon>Viridiplantae</taxon>
        <taxon>Chlorophyta</taxon>
        <taxon>Pseudoscourfieldiophyceae</taxon>
        <taxon>Pseudoscourfieldiales</taxon>
        <taxon>Pycnococcaceae</taxon>
        <taxon>Pycnococcus</taxon>
    </lineage>
</organism>
<keyword evidence="3" id="KW-0472">Membrane</keyword>
<dbReference type="InterPro" id="IPR015943">
    <property type="entry name" value="WD40/YVTN_repeat-like_dom_sf"/>
</dbReference>
<dbReference type="Pfam" id="PF06977">
    <property type="entry name" value="SdiA-regulated"/>
    <property type="match status" value="1"/>
</dbReference>
<feature type="chain" id="PRO_5030927677" description="Strictosidine synthase conserved region domain-containing protein" evidence="4">
    <location>
        <begin position="26"/>
        <end position="306"/>
    </location>
</feature>
<accession>A0A7S2YV77</accession>
<dbReference type="InterPro" id="IPR009722">
    <property type="entry name" value="YjiK/CarP"/>
</dbReference>
<proteinExistence type="predicted"/>
<dbReference type="AlphaFoldDB" id="A0A7S2YV77"/>
<dbReference type="EMBL" id="HBHV01000568">
    <property type="protein sequence ID" value="CAE0008064.1"/>
    <property type="molecule type" value="Transcribed_RNA"/>
</dbReference>
<name>A0A7S2YV77_9CHLO</name>
<evidence type="ECO:0008006" key="6">
    <source>
        <dbReference type="Google" id="ProtNLM"/>
    </source>
</evidence>
<evidence type="ECO:0000256" key="4">
    <source>
        <dbReference type="SAM" id="SignalP"/>
    </source>
</evidence>
<protein>
    <recommendedName>
        <fullName evidence="6">Strictosidine synthase conserved region domain-containing protein</fullName>
    </recommendedName>
</protein>
<keyword evidence="2" id="KW-1003">Cell membrane</keyword>
<sequence>MAAVMFFVAGLLLTLLLTETTTASALHFASSFRLCDRRRIDKIVMNLSGIAVDERSGKLLLVVNKPMRILVYNPATNMVERTAHTDAVNDGEGVTWLGANRVGGAYEFAVVDEQAKTRKIVKDPSSSRIVVFDADTLQVTGETYGVDVDILHNKGLEGLAYDATRERFYAVQEKSPMRVIAIPRGDDREPGGGYETVIDNQTAFRGVGITDLAGATYVVDGGLLLLLSQEQRRLALFDVENGRFLEDEVFDVSGALHPEGVAYDALRGKLYVVGEPNEIFVYCRVVEKLPEEVVVLEELTNLVSVG</sequence>
<dbReference type="Gene3D" id="2.130.10.10">
    <property type="entry name" value="YVTN repeat-like/Quinoprotein amine dehydrogenase"/>
    <property type="match status" value="1"/>
</dbReference>